<dbReference type="InterPro" id="IPR038174">
    <property type="entry name" value="Strep_pil_link_sf"/>
</dbReference>
<organism evidence="5 6">
    <name type="scientific">Blautia liquoris</name>
    <dbReference type="NCBI Taxonomy" id="2779518"/>
    <lineage>
        <taxon>Bacteria</taxon>
        <taxon>Bacillati</taxon>
        <taxon>Bacillota</taxon>
        <taxon>Clostridia</taxon>
        <taxon>Lachnospirales</taxon>
        <taxon>Lachnospiraceae</taxon>
        <taxon>Blautia</taxon>
    </lineage>
</organism>
<sequence length="217" mass="23745">MTKKIRKWVLRFCAFLLPVTAFFSQTVSAAPSNVSVTLNVSQNITTEDGTSASGTFTYRITAATPDAVLPAGSFGDTYTFSMKGTDSETIGPLEFTQPGTYSYELVQVTDQKEKSYVYDMEMYRITIYIDDEMHANTVIRKSNGFKTQKMLFHNKASSAGKGNGGKEKGNAGKGIKTPKTGDDTKAALLLIAMGAAAFVAFICALCLRQQRHRKEKN</sequence>
<evidence type="ECO:0000259" key="4">
    <source>
        <dbReference type="Pfam" id="PF12892"/>
    </source>
</evidence>
<evidence type="ECO:0000313" key="6">
    <source>
        <dbReference type="Proteomes" id="UP000593601"/>
    </source>
</evidence>
<dbReference type="Gene3D" id="2.60.40.3050">
    <property type="match status" value="1"/>
</dbReference>
<feature type="domain" description="Streptococcal pilin isopeptide linkage" evidence="4">
    <location>
        <begin position="43"/>
        <end position="155"/>
    </location>
</feature>
<evidence type="ECO:0000256" key="2">
    <source>
        <dbReference type="SAM" id="Phobius"/>
    </source>
</evidence>
<evidence type="ECO:0000256" key="1">
    <source>
        <dbReference type="SAM" id="MobiDB-lite"/>
    </source>
</evidence>
<evidence type="ECO:0000256" key="3">
    <source>
        <dbReference type="SAM" id="SignalP"/>
    </source>
</evidence>
<dbReference type="AlphaFoldDB" id="A0A7M2RFH2"/>
<feature type="chain" id="PRO_5033008515" description="Streptococcal pilin isopeptide linkage domain-containing protein" evidence="3">
    <location>
        <begin position="30"/>
        <end position="217"/>
    </location>
</feature>
<keyword evidence="2" id="KW-1133">Transmembrane helix</keyword>
<dbReference type="KEGG" id="bliq:INP51_08640"/>
<feature type="transmembrane region" description="Helical" evidence="2">
    <location>
        <begin position="186"/>
        <end position="207"/>
    </location>
</feature>
<keyword evidence="2" id="KW-0472">Membrane</keyword>
<name>A0A7M2RFH2_9FIRM</name>
<dbReference type="InterPro" id="IPR022464">
    <property type="entry name" value="Strep_pil_isopept_link"/>
</dbReference>
<keyword evidence="2" id="KW-0812">Transmembrane</keyword>
<proteinExistence type="predicted"/>
<dbReference type="Proteomes" id="UP000593601">
    <property type="component" value="Chromosome"/>
</dbReference>
<keyword evidence="3" id="KW-0732">Signal</keyword>
<reference evidence="5 6" key="1">
    <citation type="submission" date="2020-10" db="EMBL/GenBank/DDBJ databases">
        <title>Blautia liquoris sp.nov., isolated from the mud in a fermentation cellar used for the production of Chinese strong-flavoured liquor.</title>
        <authorList>
            <person name="Lu L."/>
        </authorList>
    </citation>
    <scope>NUCLEOTIDE SEQUENCE [LARGE SCALE GENOMIC DNA]</scope>
    <source>
        <strain evidence="5 6">LZLJ-3</strain>
    </source>
</reference>
<gene>
    <name evidence="5" type="ORF">INP51_08640</name>
</gene>
<dbReference type="Pfam" id="PF12892">
    <property type="entry name" value="FctA"/>
    <property type="match status" value="1"/>
</dbReference>
<protein>
    <recommendedName>
        <fullName evidence="4">Streptococcal pilin isopeptide linkage domain-containing protein</fullName>
    </recommendedName>
</protein>
<dbReference type="EMBL" id="CP063304">
    <property type="protein sequence ID" value="QOV18122.1"/>
    <property type="molecule type" value="Genomic_DNA"/>
</dbReference>
<keyword evidence="6" id="KW-1185">Reference proteome</keyword>
<dbReference type="NCBIfam" id="TIGR03786">
    <property type="entry name" value="strep_pil_rpt"/>
    <property type="match status" value="1"/>
</dbReference>
<feature type="signal peptide" evidence="3">
    <location>
        <begin position="1"/>
        <end position="29"/>
    </location>
</feature>
<feature type="region of interest" description="Disordered" evidence="1">
    <location>
        <begin position="156"/>
        <end position="178"/>
    </location>
</feature>
<accession>A0A7M2RFH2</accession>
<evidence type="ECO:0000313" key="5">
    <source>
        <dbReference type="EMBL" id="QOV18122.1"/>
    </source>
</evidence>
<dbReference type="RefSeq" id="WP_193734484.1">
    <property type="nucleotide sequence ID" value="NZ_CP063304.1"/>
</dbReference>